<protein>
    <recommendedName>
        <fullName evidence="3">DUF3293 domain-containing protein</fullName>
    </recommendedName>
</protein>
<dbReference type="Pfam" id="PF11697">
    <property type="entry name" value="DUF3293"/>
    <property type="match status" value="1"/>
</dbReference>
<gene>
    <name evidence="1" type="ORF">EBAPG3_010145</name>
</gene>
<evidence type="ECO:0000313" key="1">
    <source>
        <dbReference type="EMBL" id="ARO89098.1"/>
    </source>
</evidence>
<evidence type="ECO:0008006" key="3">
    <source>
        <dbReference type="Google" id="ProtNLM"/>
    </source>
</evidence>
<dbReference type="InterPro" id="IPR021710">
    <property type="entry name" value="DUF3293"/>
</dbReference>
<dbReference type="AlphaFoldDB" id="A0A1W6STF6"/>
<name>A0A1W6STF6_9PROT</name>
<dbReference type="KEGG" id="nlc:EBAPG3_010145"/>
<sequence length="148" mass="16247">MIQAEISPALIAAYRATKYRAALKAESGSGTVILRIDEYSEPLSRLFTASKLKCAAFITACNPYSVPQSHEKNLMACARLRNKLDRKARPGWIFEGESHDPSGAWPAEKSFLVLGLDLETSRALGKEFGQNAIVWAGADAIPRLILLR</sequence>
<organism evidence="1 2">
    <name type="scientific">Nitrosospira lacus</name>
    <dbReference type="NCBI Taxonomy" id="1288494"/>
    <lineage>
        <taxon>Bacteria</taxon>
        <taxon>Pseudomonadati</taxon>
        <taxon>Pseudomonadota</taxon>
        <taxon>Betaproteobacteria</taxon>
        <taxon>Nitrosomonadales</taxon>
        <taxon>Nitrosomonadaceae</taxon>
        <taxon>Nitrosospira</taxon>
    </lineage>
</organism>
<dbReference type="EMBL" id="CP021106">
    <property type="protein sequence ID" value="ARO89098.1"/>
    <property type="molecule type" value="Genomic_DNA"/>
</dbReference>
<accession>A0A1W6STF6</accession>
<proteinExistence type="predicted"/>
<evidence type="ECO:0000313" key="2">
    <source>
        <dbReference type="Proteomes" id="UP000012179"/>
    </source>
</evidence>
<dbReference type="eggNOG" id="ENOG5033AYA">
    <property type="taxonomic scope" value="Bacteria"/>
</dbReference>
<reference evidence="1 2" key="1">
    <citation type="journal article" date="2015" name="Int. J. Syst. Evol. Microbiol.">
        <title>Nitrosospira lacus sp. nov., a psychrotolerant, ammonia-oxidizing bacterium from sandy lake sediment.</title>
        <authorList>
            <person name="Urakawa H."/>
            <person name="Garcia J.C."/>
            <person name="Nielsen J.L."/>
            <person name="Le V.Q."/>
            <person name="Kozlowski J.A."/>
            <person name="Stein L.Y."/>
            <person name="Lim C.K."/>
            <person name="Pommerening-Roser A."/>
            <person name="Martens-Habbena W."/>
            <person name="Stahl D.A."/>
            <person name="Klotz M.G."/>
        </authorList>
    </citation>
    <scope>NUCLEOTIDE SEQUENCE [LARGE SCALE GENOMIC DNA]</scope>
    <source>
        <strain evidence="1 2">APG3</strain>
    </source>
</reference>
<dbReference type="Proteomes" id="UP000012179">
    <property type="component" value="Chromosome"/>
</dbReference>
<keyword evidence="2" id="KW-1185">Reference proteome</keyword>